<dbReference type="KEGG" id="sro:Sros_4241"/>
<dbReference type="HOGENOM" id="CLU_1098035_0_0_11"/>
<organism evidence="2 3">
    <name type="scientific">Streptosporangium roseum (strain ATCC 12428 / DSM 43021 / JCM 3005 / KCTC 9067 / NCIMB 10171 / NRRL 2505 / NI 9100)</name>
    <dbReference type="NCBI Taxonomy" id="479432"/>
    <lineage>
        <taxon>Bacteria</taxon>
        <taxon>Bacillati</taxon>
        <taxon>Actinomycetota</taxon>
        <taxon>Actinomycetes</taxon>
        <taxon>Streptosporangiales</taxon>
        <taxon>Streptosporangiaceae</taxon>
        <taxon>Streptosporangium</taxon>
    </lineage>
</organism>
<dbReference type="STRING" id="479432.Sros_4241"/>
<protein>
    <submittedName>
        <fullName evidence="2">Uncharacterized protein</fullName>
    </submittedName>
</protein>
<evidence type="ECO:0000313" key="2">
    <source>
        <dbReference type="EMBL" id="ACZ87143.1"/>
    </source>
</evidence>
<dbReference type="EMBL" id="CP001814">
    <property type="protein sequence ID" value="ACZ87143.1"/>
    <property type="molecule type" value="Genomic_DNA"/>
</dbReference>
<dbReference type="AlphaFoldDB" id="D2AYD3"/>
<dbReference type="Proteomes" id="UP000002029">
    <property type="component" value="Chromosome"/>
</dbReference>
<accession>D2AYD3</accession>
<proteinExistence type="predicted"/>
<evidence type="ECO:0000313" key="3">
    <source>
        <dbReference type="Proteomes" id="UP000002029"/>
    </source>
</evidence>
<feature type="region of interest" description="Disordered" evidence="1">
    <location>
        <begin position="27"/>
        <end position="84"/>
    </location>
</feature>
<feature type="region of interest" description="Disordered" evidence="1">
    <location>
        <begin position="188"/>
        <end position="253"/>
    </location>
</feature>
<name>D2AYD3_STRRD</name>
<dbReference type="RefSeq" id="WP_012890885.1">
    <property type="nucleotide sequence ID" value="NC_013595.1"/>
</dbReference>
<feature type="compositionally biased region" description="Pro residues" evidence="1">
    <location>
        <begin position="222"/>
        <end position="240"/>
    </location>
</feature>
<gene>
    <name evidence="2" type="ordered locus">Sros_4241</name>
</gene>
<evidence type="ECO:0000256" key="1">
    <source>
        <dbReference type="SAM" id="MobiDB-lite"/>
    </source>
</evidence>
<reference evidence="2 3" key="1">
    <citation type="journal article" date="2010" name="Stand. Genomic Sci.">
        <title>Complete genome sequence of Streptosporangium roseum type strain (NI 9100).</title>
        <authorList>
            <person name="Nolan M."/>
            <person name="Sikorski J."/>
            <person name="Jando M."/>
            <person name="Lucas S."/>
            <person name="Lapidus A."/>
            <person name="Glavina Del Rio T."/>
            <person name="Chen F."/>
            <person name="Tice H."/>
            <person name="Pitluck S."/>
            <person name="Cheng J.F."/>
            <person name="Chertkov O."/>
            <person name="Sims D."/>
            <person name="Meincke L."/>
            <person name="Brettin T."/>
            <person name="Han C."/>
            <person name="Detter J.C."/>
            <person name="Bruce D."/>
            <person name="Goodwin L."/>
            <person name="Land M."/>
            <person name="Hauser L."/>
            <person name="Chang Y.J."/>
            <person name="Jeffries C.D."/>
            <person name="Ivanova N."/>
            <person name="Mavromatis K."/>
            <person name="Mikhailova N."/>
            <person name="Chen A."/>
            <person name="Palaniappan K."/>
            <person name="Chain P."/>
            <person name="Rohde M."/>
            <person name="Goker M."/>
            <person name="Bristow J."/>
            <person name="Eisen J.A."/>
            <person name="Markowitz V."/>
            <person name="Hugenholtz P."/>
            <person name="Kyrpides N.C."/>
            <person name="Klenk H.P."/>
        </authorList>
    </citation>
    <scope>NUCLEOTIDE SEQUENCE [LARGE SCALE GENOMIC DNA]</scope>
    <source>
        <strain evidence="3">ATCC 12428 / DSM 43021 / JCM 3005 / NI 9100</strain>
    </source>
</reference>
<sequence>MAGILGLVAIVGIVWLVGVATGGGEGEPVGRATDAPAAPDATTGPTASATGRTDGTGAQPSASGGGPSPKAPQSGRRSIHWNGVHLNGSPGGDGCLTVINKTSTVGVVESVSFTVASGPGSATARADVAHCSPTGDPPCEEIRLRAGSQCLAGAILTGEASPDPYLVQATVHFRYVCVNVEDAPCDEVEDWQGPPPTVEAPVEISGTTTDIPRVEAYIDAPSPAPPPSSPEGPSPDPSPATVPESPGASPEGG</sequence>
<feature type="compositionally biased region" description="Low complexity" evidence="1">
    <location>
        <begin position="30"/>
        <end position="62"/>
    </location>
</feature>
<keyword evidence="3" id="KW-1185">Reference proteome</keyword>
<dbReference type="OrthoDB" id="4327316at2"/>